<dbReference type="AlphaFoldDB" id="A0A328WX73"/>
<evidence type="ECO:0000313" key="3">
    <source>
        <dbReference type="Proteomes" id="UP000249518"/>
    </source>
</evidence>
<feature type="transmembrane region" description="Helical" evidence="1">
    <location>
        <begin position="136"/>
        <end position="155"/>
    </location>
</feature>
<evidence type="ECO:0000256" key="1">
    <source>
        <dbReference type="SAM" id="Phobius"/>
    </source>
</evidence>
<comment type="caution">
    <text evidence="2">The sequence shown here is derived from an EMBL/GenBank/DDBJ whole genome shotgun (WGS) entry which is preliminary data.</text>
</comment>
<evidence type="ECO:0008006" key="4">
    <source>
        <dbReference type="Google" id="ProtNLM"/>
    </source>
</evidence>
<keyword evidence="3" id="KW-1185">Reference proteome</keyword>
<proteinExistence type="predicted"/>
<name>A0A328WX73_9FLAO</name>
<dbReference type="OrthoDB" id="9809977at2"/>
<reference evidence="2 3" key="1">
    <citation type="submission" date="2018-06" db="EMBL/GenBank/DDBJ databases">
        <title>Genomic Encyclopedia of Type Strains, Phase III (KMG-III): the genomes of soil and plant-associated and newly described type strains.</title>
        <authorList>
            <person name="Whitman W."/>
        </authorList>
    </citation>
    <scope>NUCLEOTIDE SEQUENCE [LARGE SCALE GENOMIC DNA]</scope>
    <source>
        <strain evidence="2 3">CGMCC 1.12504</strain>
    </source>
</reference>
<accession>A0A328WX73</accession>
<feature type="transmembrane region" description="Helical" evidence="1">
    <location>
        <begin position="175"/>
        <end position="195"/>
    </location>
</feature>
<keyword evidence="1" id="KW-0812">Transmembrane</keyword>
<organism evidence="2 3">
    <name type="scientific">Flavobacterium lacus</name>
    <dbReference type="NCBI Taxonomy" id="1353778"/>
    <lineage>
        <taxon>Bacteria</taxon>
        <taxon>Pseudomonadati</taxon>
        <taxon>Bacteroidota</taxon>
        <taxon>Flavobacteriia</taxon>
        <taxon>Flavobacteriales</taxon>
        <taxon>Flavobacteriaceae</taxon>
        <taxon>Flavobacterium</taxon>
    </lineage>
</organism>
<dbReference type="Proteomes" id="UP000249518">
    <property type="component" value="Unassembled WGS sequence"/>
</dbReference>
<protein>
    <recommendedName>
        <fullName evidence="4">FAR-17a/AIG1-like protein</fullName>
    </recommendedName>
</protein>
<dbReference type="NCBIfam" id="NF038065">
    <property type="entry name" value="Pr6Pr"/>
    <property type="match status" value="1"/>
</dbReference>
<dbReference type="EMBL" id="QLSV01000005">
    <property type="protein sequence ID" value="RAR48464.1"/>
    <property type="molecule type" value="Genomic_DNA"/>
</dbReference>
<dbReference type="InterPro" id="IPR049713">
    <property type="entry name" value="Pr6Pr-like"/>
</dbReference>
<evidence type="ECO:0000313" key="2">
    <source>
        <dbReference type="EMBL" id="RAR48464.1"/>
    </source>
</evidence>
<feature type="transmembrane region" description="Helical" evidence="1">
    <location>
        <begin position="108"/>
        <end position="124"/>
    </location>
</feature>
<keyword evidence="1" id="KW-1133">Transmembrane helix</keyword>
<dbReference type="RefSeq" id="WP_112085656.1">
    <property type="nucleotide sequence ID" value="NZ_QLSV01000005.1"/>
</dbReference>
<feature type="transmembrane region" description="Helical" evidence="1">
    <location>
        <begin position="39"/>
        <end position="62"/>
    </location>
</feature>
<feature type="transmembrane region" description="Helical" evidence="1">
    <location>
        <begin position="7"/>
        <end position="27"/>
    </location>
</feature>
<feature type="transmembrane region" description="Helical" evidence="1">
    <location>
        <begin position="74"/>
        <end position="96"/>
    </location>
</feature>
<sequence length="200" mass="23279">MQNKKFILILGFLLGWFSLITQFIIMIQNREDGVFDTIVRFFTFFTILSNILVLMCFTSNLFNSSSFFKSYKVHTAIAVYISIVAIIYNIILRFIWDPTGLQRIVDELLHVVNPILFVLYWFMAKNKISISYKFIFKILIFPILYLITVLLIGNYSNHYPYPFLDINAIGCTRVVINSMGIALAFLLVSLLVVFISNRRI</sequence>
<keyword evidence="1" id="KW-0472">Membrane</keyword>
<gene>
    <name evidence="2" type="ORF">B0I10_10572</name>
</gene>